<dbReference type="SUPFAM" id="SSF53067">
    <property type="entry name" value="Actin-like ATPase domain"/>
    <property type="match status" value="2"/>
</dbReference>
<reference evidence="6" key="1">
    <citation type="submission" date="2016-03" db="EMBL/GenBank/DDBJ databases">
        <authorList>
            <person name="Devillers Hugo."/>
        </authorList>
    </citation>
    <scope>NUCLEOTIDE SEQUENCE [LARGE SCALE GENOMIC DNA]</scope>
</reference>
<evidence type="ECO:0000313" key="5">
    <source>
        <dbReference type="EMBL" id="SCV02913.1"/>
    </source>
</evidence>
<comment type="similarity">
    <text evidence="1">Belongs to the actin family. ARP1 subfamily.</text>
</comment>
<dbReference type="CDD" id="cd10216">
    <property type="entry name" value="ASKHA_NBD_Arp1"/>
    <property type="match status" value="1"/>
</dbReference>
<organism evidence="5 6">
    <name type="scientific">Lachancea meyersii CBS 8951</name>
    <dbReference type="NCBI Taxonomy" id="1266667"/>
    <lineage>
        <taxon>Eukaryota</taxon>
        <taxon>Fungi</taxon>
        <taxon>Dikarya</taxon>
        <taxon>Ascomycota</taxon>
        <taxon>Saccharomycotina</taxon>
        <taxon>Saccharomycetes</taxon>
        <taxon>Saccharomycetales</taxon>
        <taxon>Saccharomycetaceae</taxon>
        <taxon>Lachancea</taxon>
    </lineage>
</organism>
<evidence type="ECO:0000256" key="3">
    <source>
        <dbReference type="ARBA" id="ARBA00076361"/>
    </source>
</evidence>
<evidence type="ECO:0000313" key="6">
    <source>
        <dbReference type="Proteomes" id="UP000191144"/>
    </source>
</evidence>
<dbReference type="GO" id="GO:0005869">
    <property type="term" value="C:dynactin complex"/>
    <property type="evidence" value="ECO:0007669"/>
    <property type="project" value="UniProtKB-ARBA"/>
</dbReference>
<evidence type="ECO:0000256" key="2">
    <source>
        <dbReference type="ARBA" id="ARBA00073387"/>
    </source>
</evidence>
<evidence type="ECO:0000256" key="4">
    <source>
        <dbReference type="ARBA" id="ARBA00083222"/>
    </source>
</evidence>
<name>A0A1G4KEG2_9SACH</name>
<dbReference type="PANTHER" id="PTHR11937">
    <property type="entry name" value="ACTIN"/>
    <property type="match status" value="1"/>
</dbReference>
<dbReference type="PRINTS" id="PR00190">
    <property type="entry name" value="ACTIN"/>
</dbReference>
<dbReference type="InterPro" id="IPR043129">
    <property type="entry name" value="ATPase_NBD"/>
</dbReference>
<gene>
    <name evidence="5" type="ORF">LAME_0H06216G</name>
</gene>
<accession>A0A1G4KEG2</accession>
<dbReference type="Proteomes" id="UP000191144">
    <property type="component" value="Chromosome H"/>
</dbReference>
<sequence length="383" mass="41886">MSDTNALYNQPIVLDNGSGVIKAGFGGEEKPKCIEYSLVGTPKYSKVMAGGLASDSQLVGNAAQRERGLLRLQYPLEHGIIKDWQSLEVLWTHIFQESLKLNNLEDHPVLVTEAPLNPAGNRDKMCELLFDLFNSPAMYVSIQAVLALYAGGRTTGCVMDCGDGVCHSVPVYDGFTLPSAVRRIDVAGRDVTEFLQLLLRKSIGVTLLSSSEREIVRMMKEKACYVATNIASEERKYGGASGPESHTKFKLPDGKVISIGAEKFRAPEVLFQPGLIGSECDGVAEMCHQSISKVDLDLRSSLCSNVVLSGGSTLFPGFGDRLLNELRTKCGPSTKVKIFAPPERKYSTWIGGSILAGLTTFEKLWVTKAEWQENPQCVHSRFM</sequence>
<dbReference type="OrthoDB" id="5132116at2759"/>
<proteinExistence type="inferred from homology"/>
<dbReference type="InterPro" id="IPR020902">
    <property type="entry name" value="Actin/actin-like_CS"/>
</dbReference>
<dbReference type="FunFam" id="3.30.420.40:FF:000050">
    <property type="entry name" value="Actin, alpha skeletal muscle"/>
    <property type="match status" value="1"/>
</dbReference>
<evidence type="ECO:0000256" key="1">
    <source>
        <dbReference type="ARBA" id="ARBA00038483"/>
    </source>
</evidence>
<protein>
    <recommendedName>
        <fullName evidence="2">Centractin</fullName>
    </recommendedName>
    <alternativeName>
        <fullName evidence="3">Actin-like protein</fullName>
    </alternativeName>
    <alternativeName>
        <fullName evidence="4">Actin-related protein 1</fullName>
    </alternativeName>
</protein>
<keyword evidence="6" id="KW-1185">Reference proteome</keyword>
<dbReference type="Gene3D" id="3.90.640.10">
    <property type="entry name" value="Actin, Chain A, domain 4"/>
    <property type="match status" value="1"/>
</dbReference>
<dbReference type="SMART" id="SM00268">
    <property type="entry name" value="ACTIN"/>
    <property type="match status" value="1"/>
</dbReference>
<dbReference type="Gene3D" id="3.30.420.40">
    <property type="match status" value="2"/>
</dbReference>
<dbReference type="EMBL" id="LT598480">
    <property type="protein sequence ID" value="SCV02913.1"/>
    <property type="molecule type" value="Genomic_DNA"/>
</dbReference>
<dbReference type="PROSITE" id="PS01132">
    <property type="entry name" value="ACTINS_ACT_LIKE"/>
    <property type="match status" value="1"/>
</dbReference>
<dbReference type="AlphaFoldDB" id="A0A1G4KEG2"/>
<dbReference type="FunFam" id="3.90.640.10:FF:000007">
    <property type="entry name" value="Actin like 7B"/>
    <property type="match status" value="1"/>
</dbReference>
<dbReference type="InterPro" id="IPR004000">
    <property type="entry name" value="Actin"/>
</dbReference>
<dbReference type="Pfam" id="PF00022">
    <property type="entry name" value="Actin"/>
    <property type="match status" value="1"/>
</dbReference>